<dbReference type="Pfam" id="PF03457">
    <property type="entry name" value="HA"/>
    <property type="match status" value="7"/>
</dbReference>
<reference evidence="3" key="1">
    <citation type="journal article" date="2019" name="Int. J. Syst. Evol. Microbiol.">
        <title>The Global Catalogue of Microorganisms (GCM) 10K type strain sequencing project: providing services to taxonomists for standard genome sequencing and annotation.</title>
        <authorList>
            <consortium name="The Broad Institute Genomics Platform"/>
            <consortium name="The Broad Institute Genome Sequencing Center for Infectious Disease"/>
            <person name="Wu L."/>
            <person name="Ma J."/>
        </authorList>
    </citation>
    <scope>NUCLEOTIDE SEQUENCE [LARGE SCALE GENOMIC DNA]</scope>
    <source>
        <strain evidence="3">CCUG 58938</strain>
    </source>
</reference>
<evidence type="ECO:0000313" key="2">
    <source>
        <dbReference type="EMBL" id="MFD1001489.1"/>
    </source>
</evidence>
<feature type="domain" description="Helicase-associated" evidence="1">
    <location>
        <begin position="361"/>
        <end position="419"/>
    </location>
</feature>
<dbReference type="InterPro" id="IPR005114">
    <property type="entry name" value="Helicase_assoc"/>
</dbReference>
<dbReference type="Proteomes" id="UP001597112">
    <property type="component" value="Unassembled WGS sequence"/>
</dbReference>
<evidence type="ECO:0000313" key="3">
    <source>
        <dbReference type="Proteomes" id="UP001597112"/>
    </source>
</evidence>
<feature type="domain" description="Helicase-associated" evidence="1">
    <location>
        <begin position="497"/>
        <end position="555"/>
    </location>
</feature>
<sequence length="619" mass="74783">MVPVKVEDYQTIRNIVVVLMVKEDSKVWKENFRKLKAYHQKYGSFNVPSEGKDKLLARWLENIRKHPERLPAKSYNALMKLGFQFHATSDWNTMFSKLESFYRKHGHTYVSSNEPALESLFDWITNQRLSKAVLTSAQIQKLNSVQFDWETRTHKDIQWSEMYRELLDFKKKHGHVKVPQGFEENKALGSWVSRQRSSKTRNILSADRVKLLNKVGFLWKEDILKLREDSWDIRYKQLVQYKKTNGHIDRIQVRKDHFQLGLWMETQMKGQNRLSSQRRKKLDAIGFAWDKEDFAEQRWEEMYTRLKTYKSKHGHCQVKQREDFKLAVWLQRNKRDKNRISREKRKKLEQLGVKWPHELFHETWESMYHTLKSFKTEHKHLIVPRTEARLYEWIQTQKRLKAENRLNKIRDQKLTALGFIWKGEAAAEKLKTWDVMYTKFAAFKKKHGTQYHIKLKEHTELDEWVRLQLHSKGKLSSYKKEKLNAIHFLWDRSGHYWSERWERMFEALVVFKNKHGHCDVPQKYPANQSLASWVNGQRMKKLSADKKKKLTALGFSWKNEISEKRWKQRIEEYLEYKKMKKPVPHHTPLYSWIYQQRKNFKKLPPERKATLLRVGLDKL</sequence>
<feature type="domain" description="Helicase-associated" evidence="1">
    <location>
        <begin position="296"/>
        <end position="353"/>
    </location>
</feature>
<dbReference type="PANTHER" id="PTHR33418">
    <property type="entry name" value="HELICASE-ASSOCIATED"/>
    <property type="match status" value="1"/>
</dbReference>
<name>A0ABW3K5R9_9BACT</name>
<dbReference type="PANTHER" id="PTHR33418:SF1">
    <property type="entry name" value="HELICASE-ASSOCIATED DOMAIN-CONTAINING PROTEIN"/>
    <property type="match status" value="1"/>
</dbReference>
<feature type="domain" description="Helicase-associated" evidence="1">
    <location>
        <begin position="156"/>
        <end position="217"/>
    </location>
</feature>
<protein>
    <submittedName>
        <fullName evidence="2">Helicase associated domain-containing protein</fullName>
    </submittedName>
</protein>
<dbReference type="RefSeq" id="WP_377581371.1">
    <property type="nucleotide sequence ID" value="NZ_JBHTKA010000007.1"/>
</dbReference>
<feature type="domain" description="Helicase-associated" evidence="1">
    <location>
        <begin position="26"/>
        <end position="83"/>
    </location>
</feature>
<keyword evidence="3" id="KW-1185">Reference proteome</keyword>
<comment type="caution">
    <text evidence="2">The sequence shown here is derived from an EMBL/GenBank/DDBJ whole genome shotgun (WGS) entry which is preliminary data.</text>
</comment>
<dbReference type="Gene3D" id="6.10.140.530">
    <property type="match status" value="9"/>
</dbReference>
<feature type="domain" description="Helicase-associated" evidence="1">
    <location>
        <begin position="89"/>
        <end position="147"/>
    </location>
</feature>
<proteinExistence type="predicted"/>
<organism evidence="2 3">
    <name type="scientific">Ohtaekwangia kribbensis</name>
    <dbReference type="NCBI Taxonomy" id="688913"/>
    <lineage>
        <taxon>Bacteria</taxon>
        <taxon>Pseudomonadati</taxon>
        <taxon>Bacteroidota</taxon>
        <taxon>Cytophagia</taxon>
        <taxon>Cytophagales</taxon>
        <taxon>Fulvivirgaceae</taxon>
        <taxon>Ohtaekwangia</taxon>
    </lineage>
</organism>
<gene>
    <name evidence="2" type="ORF">ACFQ21_19325</name>
</gene>
<feature type="domain" description="Helicase-associated" evidence="1">
    <location>
        <begin position="228"/>
        <end position="287"/>
    </location>
</feature>
<evidence type="ECO:0000259" key="1">
    <source>
        <dbReference type="Pfam" id="PF03457"/>
    </source>
</evidence>
<dbReference type="EMBL" id="JBHTKA010000007">
    <property type="protein sequence ID" value="MFD1001489.1"/>
    <property type="molecule type" value="Genomic_DNA"/>
</dbReference>
<accession>A0ABW3K5R9</accession>